<dbReference type="InterPro" id="IPR050964">
    <property type="entry name" value="Striated_Muscle_Regulatory"/>
</dbReference>
<evidence type="ECO:0000259" key="3">
    <source>
        <dbReference type="PROSITE" id="PS51272"/>
    </source>
</evidence>
<dbReference type="Proteomes" id="UP000253034">
    <property type="component" value="Unassembled WGS sequence"/>
</dbReference>
<dbReference type="OrthoDB" id="2051435at2"/>
<evidence type="ECO:0000313" key="4">
    <source>
        <dbReference type="EMBL" id="RCX21003.1"/>
    </source>
</evidence>
<keyword evidence="5" id="KW-1185">Reference proteome</keyword>
<dbReference type="PROSITE" id="PS51272">
    <property type="entry name" value="SLH"/>
    <property type="match status" value="3"/>
</dbReference>
<feature type="domain" description="SLH" evidence="3">
    <location>
        <begin position="664"/>
        <end position="722"/>
    </location>
</feature>
<evidence type="ECO:0000259" key="2">
    <source>
        <dbReference type="PROSITE" id="PS50853"/>
    </source>
</evidence>
<feature type="domain" description="SLH" evidence="3">
    <location>
        <begin position="727"/>
        <end position="786"/>
    </location>
</feature>
<evidence type="ECO:0000313" key="5">
    <source>
        <dbReference type="Proteomes" id="UP000253034"/>
    </source>
</evidence>
<dbReference type="InterPro" id="IPR001119">
    <property type="entry name" value="SLH_dom"/>
</dbReference>
<feature type="domain" description="Fibronectin type-III" evidence="2">
    <location>
        <begin position="512"/>
        <end position="602"/>
    </location>
</feature>
<dbReference type="CDD" id="cd00063">
    <property type="entry name" value="FN3"/>
    <property type="match status" value="4"/>
</dbReference>
<comment type="caution">
    <text evidence="4">The sequence shown here is derived from an EMBL/GenBank/DDBJ whole genome shotgun (WGS) entry which is preliminary data.</text>
</comment>
<dbReference type="RefSeq" id="WP_114295949.1">
    <property type="nucleotide sequence ID" value="NZ_QPJT01000001.1"/>
</dbReference>
<organism evidence="4 5">
    <name type="scientific">Anaerobacterium chartisolvens</name>
    <dbReference type="NCBI Taxonomy" id="1297424"/>
    <lineage>
        <taxon>Bacteria</taxon>
        <taxon>Bacillati</taxon>
        <taxon>Bacillota</taxon>
        <taxon>Clostridia</taxon>
        <taxon>Eubacteriales</taxon>
        <taxon>Oscillospiraceae</taxon>
        <taxon>Anaerobacterium</taxon>
    </lineage>
</organism>
<feature type="domain" description="SLH" evidence="3">
    <location>
        <begin position="601"/>
        <end position="663"/>
    </location>
</feature>
<dbReference type="Pfam" id="PF00395">
    <property type="entry name" value="SLH"/>
    <property type="match status" value="3"/>
</dbReference>
<dbReference type="AlphaFoldDB" id="A0A369BHH5"/>
<name>A0A369BHH5_9FIRM</name>
<dbReference type="InterPro" id="IPR013783">
    <property type="entry name" value="Ig-like_fold"/>
</dbReference>
<feature type="domain" description="Fibronectin type-III" evidence="2">
    <location>
        <begin position="135"/>
        <end position="230"/>
    </location>
</feature>
<sequence>MMLKNREPLINMLVKLMLAFVLLLSSFPAIPVSADTDLNILTLLVDTGPYRIKLQWTDNLNIESSYCIDKKTDSGSFSQVATAYSHSYGSTLQWTDSNVREGHTYTYRIRYYVSSDKSYTIYTNEASASVTSAVKPSSLTVTTVSTSEIDLKWAYPATSSYDTVVERKGAGADWAAIATVSAGTNTYSDSGLMTNTTYYYRIRAYAGSNIYSGAYPGESGRWAVTKVGASGGLYGYASSSNAITLKWDDSSNKTTYFDIQRKTSDGSFITIKTVSPGVSTYTDIGLEQYKKYTYRIGAKASYSGSPDTANYTDEVEVTCFYISPPTGLTVKSALGADMELVWTDNSSNETGFEIWRKAGENGEWQQYGQTERNVNSFTDDDTLSDIMYAYRVRAHMLYNNSYSSFTNEASAWSMSLEAATDLQYTRISDTEIKLVWADNSSRESGFAIERKTGVDGEWVQIASLAANITTHTDKSVQKGKKYFYRIKTFDNIYFKSYIYSEIIEIRDNVTGTPSDLSIEALSSSQVKLTWKDNSNNESGFKIERLNPSSLYYEEIARVDTNVTVYYDSGLTPGTYYYYRIRAFDLSSNTEYTREMNIRTPQHVSIKDVADSHWAFKEIENLVSRDILKTNNGYFKPSDKITRGELASMLVTAFGVEGTSVGSFADVNSRHKYYKQIMVADKMGIITVSKNNYFYPDSYVAREEMAIFVARTLKTTGKPLNGYEDSILDEFSDKDDVSRSALYSVAAMLGEGIMSAQTKNGEQVIAPRGSVTRADAAVVIFKAMNRD</sequence>
<dbReference type="PROSITE" id="PS50853">
    <property type="entry name" value="FN3"/>
    <property type="match status" value="3"/>
</dbReference>
<accession>A0A369BHH5</accession>
<dbReference type="PANTHER" id="PTHR13817">
    <property type="entry name" value="TITIN"/>
    <property type="match status" value="1"/>
</dbReference>
<dbReference type="InterPro" id="IPR036116">
    <property type="entry name" value="FN3_sf"/>
</dbReference>
<dbReference type="EMBL" id="QPJT01000001">
    <property type="protein sequence ID" value="RCX21003.1"/>
    <property type="molecule type" value="Genomic_DNA"/>
</dbReference>
<protein>
    <submittedName>
        <fullName evidence="4">S-layer family protein</fullName>
    </submittedName>
</protein>
<feature type="domain" description="Fibronectin type-III" evidence="2">
    <location>
        <begin position="324"/>
        <end position="418"/>
    </location>
</feature>
<dbReference type="SUPFAM" id="SSF49265">
    <property type="entry name" value="Fibronectin type III"/>
    <property type="match status" value="3"/>
</dbReference>
<keyword evidence="1" id="KW-0677">Repeat</keyword>
<gene>
    <name evidence="4" type="ORF">DFR58_101207</name>
</gene>
<dbReference type="InterPro" id="IPR003961">
    <property type="entry name" value="FN3_dom"/>
</dbReference>
<dbReference type="Pfam" id="PF00041">
    <property type="entry name" value="fn3"/>
    <property type="match status" value="1"/>
</dbReference>
<evidence type="ECO:0000256" key="1">
    <source>
        <dbReference type="ARBA" id="ARBA00022737"/>
    </source>
</evidence>
<proteinExistence type="predicted"/>
<reference evidence="4 5" key="1">
    <citation type="submission" date="2018-07" db="EMBL/GenBank/DDBJ databases">
        <title>Genomic Encyclopedia of Type Strains, Phase IV (KMG-IV): sequencing the most valuable type-strain genomes for metagenomic binning, comparative biology and taxonomic classification.</title>
        <authorList>
            <person name="Goeker M."/>
        </authorList>
    </citation>
    <scope>NUCLEOTIDE SEQUENCE [LARGE SCALE GENOMIC DNA]</scope>
    <source>
        <strain evidence="4 5">DSM 27016</strain>
    </source>
</reference>
<dbReference type="PANTHER" id="PTHR13817:SF166">
    <property type="entry name" value="NEURONAL IGCAM-RELATED"/>
    <property type="match status" value="1"/>
</dbReference>
<dbReference type="Gene3D" id="2.60.40.10">
    <property type="entry name" value="Immunoglobulins"/>
    <property type="match status" value="6"/>
</dbReference>
<dbReference type="SMART" id="SM00060">
    <property type="entry name" value="FN3"/>
    <property type="match status" value="6"/>
</dbReference>